<dbReference type="Proteomes" id="UP001515641">
    <property type="component" value="Unassembled WGS sequence"/>
</dbReference>
<keyword evidence="2" id="KW-1185">Reference proteome</keyword>
<organism evidence="1 2">
    <name type="scientific">Chromobacterium fluminis</name>
    <dbReference type="NCBI Taxonomy" id="3044269"/>
    <lineage>
        <taxon>Bacteria</taxon>
        <taxon>Pseudomonadati</taxon>
        <taxon>Pseudomonadota</taxon>
        <taxon>Betaproteobacteria</taxon>
        <taxon>Neisseriales</taxon>
        <taxon>Chromobacteriaceae</taxon>
        <taxon>Chromobacterium</taxon>
    </lineage>
</organism>
<dbReference type="SUPFAM" id="SSF53328">
    <property type="entry name" value="Formyltransferase"/>
    <property type="match status" value="1"/>
</dbReference>
<evidence type="ECO:0000313" key="1">
    <source>
        <dbReference type="EMBL" id="NHR06924.1"/>
    </source>
</evidence>
<name>A0ABX0L527_9NEIS</name>
<comment type="caution">
    <text evidence="1">The sequence shown here is derived from an EMBL/GenBank/DDBJ whole genome shotgun (WGS) entry which is preliminary data.</text>
</comment>
<sequence>MRISILCSDAEHPVNTYLQLWVARNNFEHQVELVRKKSELSGGDILFLISCGEIVSARDRKAYTSSLVLHASDLPRGRGWSPHIWELLAGADGIVMSLLEAEDKVDSGRIWSKRWVPIPKTALWHEINDLVFSAEMELMDFALTSFGNICPQQQPIDVEATYFRLRTWQDSQVDPNKSIIEQFDQIRVCDPNRFPAFFELRGQRYALKLEKYDNE</sequence>
<protein>
    <submittedName>
        <fullName evidence="1">UDP-glucuronic acid dehydrogenase</fullName>
    </submittedName>
</protein>
<evidence type="ECO:0000313" key="2">
    <source>
        <dbReference type="Proteomes" id="UP001515641"/>
    </source>
</evidence>
<dbReference type="Gene3D" id="3.40.50.12230">
    <property type="match status" value="1"/>
</dbReference>
<gene>
    <name evidence="1" type="ORF">HA052_17185</name>
</gene>
<dbReference type="InterPro" id="IPR036477">
    <property type="entry name" value="Formyl_transf_N_sf"/>
</dbReference>
<dbReference type="RefSeq" id="WP_166452818.1">
    <property type="nucleotide sequence ID" value="NZ_JAAOMA010000025.1"/>
</dbReference>
<proteinExistence type="predicted"/>
<accession>A0ABX0L527</accession>
<dbReference type="EMBL" id="JAAOMA010000025">
    <property type="protein sequence ID" value="NHR06924.1"/>
    <property type="molecule type" value="Genomic_DNA"/>
</dbReference>
<reference evidence="1 2" key="1">
    <citation type="submission" date="2020-03" db="EMBL/GenBank/DDBJ databases">
        <title>Draft genome sequence of environmentally isolated cultures.</title>
        <authorList>
            <person name="Wilson H.S."/>
            <person name="De Leon M.E."/>
        </authorList>
    </citation>
    <scope>NUCLEOTIDE SEQUENCE [LARGE SCALE GENOMIC DNA]</scope>
    <source>
        <strain evidence="1 2">HSC-31F16</strain>
    </source>
</reference>